<evidence type="ECO:0000256" key="1">
    <source>
        <dbReference type="SAM" id="MobiDB-lite"/>
    </source>
</evidence>
<organism evidence="2 3">
    <name type="scientific">Paraphaeosphaeria minitans</name>
    <dbReference type="NCBI Taxonomy" id="565426"/>
    <lineage>
        <taxon>Eukaryota</taxon>
        <taxon>Fungi</taxon>
        <taxon>Dikarya</taxon>
        <taxon>Ascomycota</taxon>
        <taxon>Pezizomycotina</taxon>
        <taxon>Dothideomycetes</taxon>
        <taxon>Pleosporomycetidae</taxon>
        <taxon>Pleosporales</taxon>
        <taxon>Massarineae</taxon>
        <taxon>Didymosphaeriaceae</taxon>
        <taxon>Paraphaeosphaeria</taxon>
    </lineage>
</organism>
<keyword evidence="3" id="KW-1185">Reference proteome</keyword>
<sequence>MSSASLPTTMKALVTPSQGAPAEMRGDIPAPEPSPTQLLVKTLYAAVNPVDVFVSQFGQQVPGCEASTGAFHRRRCCCRMLLWATIECWKSPKDSVEDVKRVTQGKLDPDFDAVSVNNDFVSKIFTAIYPLFFLFSAPLHHCQRLRLCAPCFTTFRAHRTGTNWFFEDGIDFGCHSWQVLVEMVGGGGGRALIWDAVE</sequence>
<evidence type="ECO:0000313" key="3">
    <source>
        <dbReference type="Proteomes" id="UP000756921"/>
    </source>
</evidence>
<reference evidence="2" key="1">
    <citation type="journal article" date="2020" name="Mol. Plant Microbe Interact.">
        <title>Genome Sequence of the Biocontrol Agent Coniothyrium minitans strain Conio (IMI 134523).</title>
        <authorList>
            <person name="Patel D."/>
            <person name="Shittu T.A."/>
            <person name="Baroncelli R."/>
            <person name="Muthumeenakshi S."/>
            <person name="Osborne T.H."/>
            <person name="Janganan T.K."/>
            <person name="Sreenivasaprasad S."/>
        </authorList>
    </citation>
    <scope>NUCLEOTIDE SEQUENCE</scope>
    <source>
        <strain evidence="2">Conio</strain>
    </source>
</reference>
<dbReference type="EMBL" id="WJXW01000001">
    <property type="protein sequence ID" value="KAF9741789.1"/>
    <property type="molecule type" value="Genomic_DNA"/>
</dbReference>
<name>A0A9P6KXA3_9PLEO</name>
<dbReference type="OrthoDB" id="48317at2759"/>
<dbReference type="Gene3D" id="3.90.180.10">
    <property type="entry name" value="Medium-chain alcohol dehydrogenases, catalytic domain"/>
    <property type="match status" value="1"/>
</dbReference>
<dbReference type="SUPFAM" id="SSF50129">
    <property type="entry name" value="GroES-like"/>
    <property type="match status" value="1"/>
</dbReference>
<protein>
    <submittedName>
        <fullName evidence="2">Zinc-binding oxidoreductase</fullName>
    </submittedName>
</protein>
<accession>A0A9P6KXA3</accession>
<dbReference type="Proteomes" id="UP000756921">
    <property type="component" value="Unassembled WGS sequence"/>
</dbReference>
<evidence type="ECO:0000313" key="2">
    <source>
        <dbReference type="EMBL" id="KAF9741789.1"/>
    </source>
</evidence>
<comment type="caution">
    <text evidence="2">The sequence shown here is derived from an EMBL/GenBank/DDBJ whole genome shotgun (WGS) entry which is preliminary data.</text>
</comment>
<feature type="region of interest" description="Disordered" evidence="1">
    <location>
        <begin position="1"/>
        <end position="25"/>
    </location>
</feature>
<gene>
    <name evidence="2" type="ORF">PMIN01_01328</name>
</gene>
<proteinExistence type="predicted"/>
<dbReference type="AlphaFoldDB" id="A0A9P6KXA3"/>
<dbReference type="InterPro" id="IPR011032">
    <property type="entry name" value="GroES-like_sf"/>
</dbReference>